<feature type="chain" id="PRO_5045131197" description="Ig-like domain-containing protein" evidence="1">
    <location>
        <begin position="31"/>
        <end position="181"/>
    </location>
</feature>
<keyword evidence="3" id="KW-1185">Reference proteome</keyword>
<reference evidence="2" key="1">
    <citation type="submission" date="2022-08" db="EMBL/GenBank/DDBJ databases">
        <authorList>
            <person name="Somphong A."/>
            <person name="Phongsopitanun W."/>
        </authorList>
    </citation>
    <scope>NUCLEOTIDE SEQUENCE</scope>
    <source>
        <strain evidence="2">LP05-1</strain>
    </source>
</reference>
<evidence type="ECO:0008006" key="4">
    <source>
        <dbReference type="Google" id="ProtNLM"/>
    </source>
</evidence>
<feature type="signal peptide" evidence="1">
    <location>
        <begin position="1"/>
        <end position="30"/>
    </location>
</feature>
<protein>
    <recommendedName>
        <fullName evidence="4">Ig-like domain-containing protein</fullName>
    </recommendedName>
</protein>
<accession>A0ABT2CHU2</accession>
<gene>
    <name evidence="2" type="ORF">NX801_15205</name>
</gene>
<dbReference type="EMBL" id="JANUGQ010000011">
    <property type="protein sequence ID" value="MCS0636984.1"/>
    <property type="molecule type" value="Genomic_DNA"/>
</dbReference>
<evidence type="ECO:0000256" key="1">
    <source>
        <dbReference type="SAM" id="SignalP"/>
    </source>
</evidence>
<evidence type="ECO:0000313" key="3">
    <source>
        <dbReference type="Proteomes" id="UP001431313"/>
    </source>
</evidence>
<dbReference type="Proteomes" id="UP001431313">
    <property type="component" value="Unassembled WGS sequence"/>
</dbReference>
<organism evidence="2 3">
    <name type="scientific">Streptomyces pyxinae</name>
    <dbReference type="NCBI Taxonomy" id="2970734"/>
    <lineage>
        <taxon>Bacteria</taxon>
        <taxon>Bacillati</taxon>
        <taxon>Actinomycetota</taxon>
        <taxon>Actinomycetes</taxon>
        <taxon>Kitasatosporales</taxon>
        <taxon>Streptomycetaceae</taxon>
        <taxon>Streptomyces</taxon>
    </lineage>
</organism>
<dbReference type="RefSeq" id="WP_258788238.1">
    <property type="nucleotide sequence ID" value="NZ_JANUGQ010000011.1"/>
</dbReference>
<name>A0ABT2CHU2_9ACTN</name>
<proteinExistence type="predicted"/>
<keyword evidence="1" id="KW-0732">Signal</keyword>
<sequence>MSRARRLLSVFLPLAALLAAFLLPVSSAQAAPAKAAATVVCTGGQAQHYSPPLGPLPRSTQVGISESLTCLGSPFLTGAATASFTESASCLIPPPAGTIPPADVITYHWSDGQSSTITYTLTTVVRAANQTIVTSAGTVTSGYAQGSVVEREVVTVDLDVLGCLASSVDQQNGSEVLTIVL</sequence>
<comment type="caution">
    <text evidence="2">The sequence shown here is derived from an EMBL/GenBank/DDBJ whole genome shotgun (WGS) entry which is preliminary data.</text>
</comment>
<evidence type="ECO:0000313" key="2">
    <source>
        <dbReference type="EMBL" id="MCS0636984.1"/>
    </source>
</evidence>